<dbReference type="Pfam" id="PF09835">
    <property type="entry name" value="DUF2062"/>
    <property type="match status" value="1"/>
</dbReference>
<evidence type="ECO:0000313" key="3">
    <source>
        <dbReference type="EMBL" id="CUA82331.1"/>
    </source>
</evidence>
<dbReference type="PANTHER" id="PTHR40547">
    <property type="entry name" value="SLL0298 PROTEIN"/>
    <property type="match status" value="1"/>
</dbReference>
<keyword evidence="1" id="KW-0472">Membrane</keyword>
<feature type="domain" description="DUF2062" evidence="2">
    <location>
        <begin position="21"/>
        <end position="171"/>
    </location>
</feature>
<proteinExistence type="predicted"/>
<dbReference type="PANTHER" id="PTHR40547:SF1">
    <property type="entry name" value="SLL0298 PROTEIN"/>
    <property type="match status" value="1"/>
</dbReference>
<dbReference type="InterPro" id="IPR018639">
    <property type="entry name" value="DUF2062"/>
</dbReference>
<dbReference type="STRING" id="375574.GCA_001418035_00989"/>
<keyword evidence="4" id="KW-1185">Reference proteome</keyword>
<gene>
    <name evidence="3" type="ORF">Ga0061063_1196</name>
</gene>
<feature type="transmembrane region" description="Helical" evidence="1">
    <location>
        <begin position="139"/>
        <end position="165"/>
    </location>
</feature>
<dbReference type="OrthoDB" id="5296274at2"/>
<keyword evidence="1" id="KW-0812">Transmembrane</keyword>
<evidence type="ECO:0000313" key="4">
    <source>
        <dbReference type="Proteomes" id="UP000243535"/>
    </source>
</evidence>
<dbReference type="Proteomes" id="UP000243535">
    <property type="component" value="Unassembled WGS sequence"/>
</dbReference>
<accession>A0A0K6GU98</accession>
<evidence type="ECO:0000259" key="2">
    <source>
        <dbReference type="Pfam" id="PF09835"/>
    </source>
</evidence>
<dbReference type="AlphaFoldDB" id="A0A0K6GU98"/>
<keyword evidence="1" id="KW-1133">Transmembrane helix</keyword>
<reference evidence="4" key="1">
    <citation type="submission" date="2015-08" db="EMBL/GenBank/DDBJ databases">
        <authorList>
            <person name="Varghese N."/>
        </authorList>
    </citation>
    <scope>NUCLEOTIDE SEQUENCE [LARGE SCALE GENOMIC DNA]</scope>
    <source>
        <strain evidence="4">DSM 17901</strain>
    </source>
</reference>
<dbReference type="EMBL" id="CYHA01000002">
    <property type="protein sequence ID" value="CUA82331.1"/>
    <property type="molecule type" value="Genomic_DNA"/>
</dbReference>
<dbReference type="RefSeq" id="WP_054284972.1">
    <property type="nucleotide sequence ID" value="NZ_CYHA01000002.1"/>
</dbReference>
<organism evidence="3 4">
    <name type="scientific">Gulbenkiania indica</name>
    <dbReference type="NCBI Taxonomy" id="375574"/>
    <lineage>
        <taxon>Bacteria</taxon>
        <taxon>Pseudomonadati</taxon>
        <taxon>Pseudomonadota</taxon>
        <taxon>Betaproteobacteria</taxon>
        <taxon>Neisseriales</taxon>
        <taxon>Chromobacteriaceae</taxon>
        <taxon>Gulbenkiania</taxon>
    </lineage>
</organism>
<evidence type="ECO:0000256" key="1">
    <source>
        <dbReference type="SAM" id="Phobius"/>
    </source>
</evidence>
<name>A0A0K6GU98_9NEIS</name>
<protein>
    <submittedName>
        <fullName evidence="3">Uncharacterized conserved protein, DUF2062 family</fullName>
    </submittedName>
</protein>
<sequence length="186" mass="20695">MRHHLRHRLPSPSRVLDTPGLRWLRPWLDHPALWGLQRRRVAMGFAVGLFSGLMPGPTQMLTAGVLALLLRVNLPVALLTTLYTNPFTYLPLYYLAYRYGCLLLGQDTGSTMSLSSLSQPGHWRVHEVLAWLEGLGWPLLVGVLALGLTLALAGYALVAVSWRCAVGRAWRKRKESRGADGTYPAE</sequence>